<dbReference type="PROSITE" id="PS51318">
    <property type="entry name" value="TAT"/>
    <property type="match status" value="1"/>
</dbReference>
<name>A0ABR7RMM7_9PROT</name>
<comment type="caution">
    <text evidence="3">The sequence shown here is derived from an EMBL/GenBank/DDBJ whole genome shotgun (WGS) entry which is preliminary data.</text>
</comment>
<dbReference type="InterPro" id="IPR006311">
    <property type="entry name" value="TAT_signal"/>
</dbReference>
<evidence type="ECO:0000313" key="4">
    <source>
        <dbReference type="Proteomes" id="UP000626026"/>
    </source>
</evidence>
<proteinExistence type="predicted"/>
<dbReference type="EMBL" id="JACTVA010000016">
    <property type="protein sequence ID" value="MBC9207372.1"/>
    <property type="molecule type" value="Genomic_DNA"/>
</dbReference>
<gene>
    <name evidence="3" type="ORF">IBL26_11035</name>
</gene>
<protein>
    <recommendedName>
        <fullName evidence="5">Heparinase II/III-like protein</fullName>
    </recommendedName>
</protein>
<keyword evidence="2" id="KW-0732">Signal</keyword>
<evidence type="ECO:0008006" key="5">
    <source>
        <dbReference type="Google" id="ProtNLM"/>
    </source>
</evidence>
<reference evidence="3 4" key="1">
    <citation type="journal article" date="2013" name="Int. J. Syst. Evol. Microbiol.">
        <title>Roseomonas aerophila sp. nov., isolated from air.</title>
        <authorList>
            <person name="Kim S.J."/>
            <person name="Weon H.Y."/>
            <person name="Ahn J.H."/>
            <person name="Hong S.B."/>
            <person name="Seok S.J."/>
            <person name="Whang K.S."/>
            <person name="Kwon S.W."/>
        </authorList>
    </citation>
    <scope>NUCLEOTIDE SEQUENCE [LARGE SCALE GENOMIC DNA]</scope>
    <source>
        <strain evidence="3 4">NBRC 108923</strain>
    </source>
</reference>
<feature type="chain" id="PRO_5047484723" description="Heparinase II/III-like protein" evidence="2">
    <location>
        <begin position="32"/>
        <end position="604"/>
    </location>
</feature>
<organism evidence="3 4">
    <name type="scientific">Teichococcus aerophilus</name>
    <dbReference type="NCBI Taxonomy" id="1224513"/>
    <lineage>
        <taxon>Bacteria</taxon>
        <taxon>Pseudomonadati</taxon>
        <taxon>Pseudomonadota</taxon>
        <taxon>Alphaproteobacteria</taxon>
        <taxon>Acetobacterales</taxon>
        <taxon>Roseomonadaceae</taxon>
        <taxon>Roseomonas</taxon>
    </lineage>
</organism>
<keyword evidence="4" id="KW-1185">Reference proteome</keyword>
<dbReference type="Proteomes" id="UP000626026">
    <property type="component" value="Unassembled WGS sequence"/>
</dbReference>
<evidence type="ECO:0000313" key="3">
    <source>
        <dbReference type="EMBL" id="MBC9207372.1"/>
    </source>
</evidence>
<feature type="signal peptide" evidence="2">
    <location>
        <begin position="1"/>
        <end position="31"/>
    </location>
</feature>
<sequence>MSGMMSSRSRRALILAALAGAFAAPALTAVAFEPSARDALARQLSTAGAQTQRSAERPGAQLSLRTFSNAALIALAIEKDPAKAARLLEPVLAAQDPATGQFPWLQPGARRVDDTNAIEFTTQAWGPLLLGFADQLPADLRERLSRQAKAALPALAGHNPPVSYTNIYLMNAVNTLLIGQAVGDDAAVRRGRAKLEAWRETARTIGVREFGSPVYYATDLNSLVAGYLYVTEPRDKDMFRGMLDFFWSDIAAHTLQGKLVGPHSRDEDFVFGEGPLNIYLGAEGWRPVDEQARLNPEMIFAFLNMGTQGYRVSPDIAALAQRRARNVLARWGTEAGQTRNLFIEGGVAIGSVGGGNLSSTDKVFTIDLRRDMRRSVTMSFLPTVSDNPLGERMRVGFGHNKVWHPPLNGGMAQRNGWVLGSFDLNPSRERERGGAAFSTSLFVPRDAESISLDGQRFTGQDLQGSGRSVLAVRDGDRCAAIRFIRADARGQIVLTGEGGLPEALRLVIPQDPQSQRSQIAFLARAGRCDAGTQAEWVRQVATAPVQESTDRDTWSLSATVEGSALSLRRSLRSRRVTQLQGGDSAANGPSLSINGEDLTGPLRR</sequence>
<feature type="region of interest" description="Disordered" evidence="1">
    <location>
        <begin position="578"/>
        <end position="604"/>
    </location>
</feature>
<accession>A0ABR7RMM7</accession>
<feature type="compositionally biased region" description="Polar residues" evidence="1">
    <location>
        <begin position="578"/>
        <end position="593"/>
    </location>
</feature>
<evidence type="ECO:0000256" key="1">
    <source>
        <dbReference type="SAM" id="MobiDB-lite"/>
    </source>
</evidence>
<dbReference type="RefSeq" id="WP_187784537.1">
    <property type="nucleotide sequence ID" value="NZ_JACTVA010000016.1"/>
</dbReference>
<evidence type="ECO:0000256" key="2">
    <source>
        <dbReference type="SAM" id="SignalP"/>
    </source>
</evidence>